<evidence type="ECO:0000313" key="2">
    <source>
        <dbReference type="EMBL" id="GBO24282.1"/>
    </source>
</evidence>
<keyword evidence="3" id="KW-1185">Reference proteome</keyword>
<dbReference type="Proteomes" id="UP000499080">
    <property type="component" value="Unassembled WGS sequence"/>
</dbReference>
<dbReference type="CDD" id="cd09276">
    <property type="entry name" value="Rnase_HI_RT_non_LTR"/>
    <property type="match status" value="1"/>
</dbReference>
<dbReference type="PROSITE" id="PS50879">
    <property type="entry name" value="RNASE_H_1"/>
    <property type="match status" value="1"/>
</dbReference>
<dbReference type="SUPFAM" id="SSF53098">
    <property type="entry name" value="Ribonuclease H-like"/>
    <property type="match status" value="1"/>
</dbReference>
<reference evidence="2 3" key="1">
    <citation type="journal article" date="2019" name="Sci. Rep.">
        <title>Orb-weaving spider Araneus ventricosus genome elucidates the spidroin gene catalogue.</title>
        <authorList>
            <person name="Kono N."/>
            <person name="Nakamura H."/>
            <person name="Ohtoshi R."/>
            <person name="Moran D.A.P."/>
            <person name="Shinohara A."/>
            <person name="Yoshida Y."/>
            <person name="Fujiwara M."/>
            <person name="Mori M."/>
            <person name="Tomita M."/>
            <person name="Arakawa K."/>
        </authorList>
    </citation>
    <scope>NUCLEOTIDE SEQUENCE [LARGE SCALE GENOMIC DNA]</scope>
</reference>
<dbReference type="GO" id="GO:0003676">
    <property type="term" value="F:nucleic acid binding"/>
    <property type="evidence" value="ECO:0007669"/>
    <property type="project" value="InterPro"/>
</dbReference>
<comment type="caution">
    <text evidence="2">The sequence shown here is derived from an EMBL/GenBank/DDBJ whole genome shotgun (WGS) entry which is preliminary data.</text>
</comment>
<feature type="domain" description="RNase H type-1" evidence="1">
    <location>
        <begin position="45"/>
        <end position="174"/>
    </location>
</feature>
<dbReference type="EMBL" id="BGPR01047268">
    <property type="protein sequence ID" value="GBO24282.1"/>
    <property type="molecule type" value="Genomic_DNA"/>
</dbReference>
<proteinExistence type="predicted"/>
<dbReference type="Pfam" id="PF00075">
    <property type="entry name" value="RNase_H"/>
    <property type="match status" value="1"/>
</dbReference>
<dbReference type="InterPro" id="IPR036397">
    <property type="entry name" value="RNaseH_sf"/>
</dbReference>
<dbReference type="OrthoDB" id="6515318at2759"/>
<gene>
    <name evidence="2" type="ORF">AVEN_16297_1</name>
</gene>
<dbReference type="AlphaFoldDB" id="A0A4Y2VIA4"/>
<dbReference type="InterPro" id="IPR012337">
    <property type="entry name" value="RNaseH-like_sf"/>
</dbReference>
<evidence type="ECO:0000259" key="1">
    <source>
        <dbReference type="PROSITE" id="PS50879"/>
    </source>
</evidence>
<organism evidence="2 3">
    <name type="scientific">Araneus ventricosus</name>
    <name type="common">Orbweaver spider</name>
    <name type="synonym">Epeira ventricosa</name>
    <dbReference type="NCBI Taxonomy" id="182803"/>
    <lineage>
        <taxon>Eukaryota</taxon>
        <taxon>Metazoa</taxon>
        <taxon>Ecdysozoa</taxon>
        <taxon>Arthropoda</taxon>
        <taxon>Chelicerata</taxon>
        <taxon>Arachnida</taxon>
        <taxon>Araneae</taxon>
        <taxon>Araneomorphae</taxon>
        <taxon>Entelegynae</taxon>
        <taxon>Araneoidea</taxon>
        <taxon>Araneidae</taxon>
        <taxon>Araneus</taxon>
    </lineage>
</organism>
<dbReference type="InterPro" id="IPR002156">
    <property type="entry name" value="RNaseH_domain"/>
</dbReference>
<dbReference type="GO" id="GO:0004523">
    <property type="term" value="F:RNA-DNA hybrid ribonuclease activity"/>
    <property type="evidence" value="ECO:0007669"/>
    <property type="project" value="InterPro"/>
</dbReference>
<sequence>MICEIDSKLRGVNDGSVSTVTDFELEEKIIPWDVLRINWNLYKNMSSSFSVFTDGSKMNNRVGSAYVIYCCNDEIDFSMFRLSDNSSVFMAEAFAISKAVDEIIFRKMEYVDLITDSRSKLMSLYSLKEKRCFINNIKRKIVNCEGRINLKWVKAHEGTMGNERADFLGKLAIDKEEIDICFVCNRGRSTDLLFLYLFILVCCCFEIKRRRGWHSTVGGEWPWMFGGGFAAACEPWTNMCLLGFWFRPGLELSRLIECNLNLTEVAPVAPVPLYWVGCCRSDSNIPGWHMPGRSSIRVSLL</sequence>
<evidence type="ECO:0000313" key="3">
    <source>
        <dbReference type="Proteomes" id="UP000499080"/>
    </source>
</evidence>
<accession>A0A4Y2VIA4</accession>
<name>A0A4Y2VIA4_ARAVE</name>
<dbReference type="Gene3D" id="3.30.420.10">
    <property type="entry name" value="Ribonuclease H-like superfamily/Ribonuclease H"/>
    <property type="match status" value="1"/>
</dbReference>
<protein>
    <recommendedName>
        <fullName evidence="1">RNase H type-1 domain-containing protein</fullName>
    </recommendedName>
</protein>